<dbReference type="Pfam" id="PF01612">
    <property type="entry name" value="DNA_pol_A_exo1"/>
    <property type="match status" value="1"/>
</dbReference>
<dbReference type="PANTHER" id="PTHR43040:SF1">
    <property type="entry name" value="RIBONUCLEASE D"/>
    <property type="match status" value="1"/>
</dbReference>
<dbReference type="InterPro" id="IPR002562">
    <property type="entry name" value="3'-5'_exonuclease_dom"/>
</dbReference>
<evidence type="ECO:0000313" key="4">
    <source>
        <dbReference type="Proteomes" id="UP001610335"/>
    </source>
</evidence>
<reference evidence="3 4" key="1">
    <citation type="submission" date="2024-07" db="EMBL/GenBank/DDBJ databases">
        <title>Section-level genome sequencing and comparative genomics of Aspergillus sections Usti and Cavernicolus.</title>
        <authorList>
            <consortium name="Lawrence Berkeley National Laboratory"/>
            <person name="Nybo J.L."/>
            <person name="Vesth T.C."/>
            <person name="Theobald S."/>
            <person name="Frisvad J.C."/>
            <person name="Larsen T.O."/>
            <person name="Kjaerboelling I."/>
            <person name="Rothschild-Mancinelli K."/>
            <person name="Lyhne E.K."/>
            <person name="Kogle M.E."/>
            <person name="Barry K."/>
            <person name="Clum A."/>
            <person name="Na H."/>
            <person name="Ledsgaard L."/>
            <person name="Lin J."/>
            <person name="Lipzen A."/>
            <person name="Kuo A."/>
            <person name="Riley R."/>
            <person name="Mondo S."/>
            <person name="LaButti K."/>
            <person name="Haridas S."/>
            <person name="Pangalinan J."/>
            <person name="Salamov A.A."/>
            <person name="Simmons B.A."/>
            <person name="Magnuson J.K."/>
            <person name="Chen J."/>
            <person name="Drula E."/>
            <person name="Henrissat B."/>
            <person name="Wiebenga A."/>
            <person name="Lubbers R.J."/>
            <person name="Gomes A.C."/>
            <person name="Makela M.R."/>
            <person name="Stajich J."/>
            <person name="Grigoriev I.V."/>
            <person name="Mortensen U.H."/>
            <person name="De vries R.P."/>
            <person name="Baker S.E."/>
            <person name="Andersen M.R."/>
        </authorList>
    </citation>
    <scope>NUCLEOTIDE SEQUENCE [LARGE SCALE GENOMIC DNA]</scope>
    <source>
        <strain evidence="3 4">CBS 600.67</strain>
    </source>
</reference>
<gene>
    <name evidence="3" type="ORF">BDW59DRAFT_175875</name>
</gene>
<dbReference type="InterPro" id="IPR012337">
    <property type="entry name" value="RNaseH-like_sf"/>
</dbReference>
<protein>
    <submittedName>
        <fullName evidence="3">Ribonuclease H-like domain-containing protein</fullName>
    </submittedName>
</protein>
<dbReference type="Gene3D" id="3.30.420.10">
    <property type="entry name" value="Ribonuclease H-like superfamily/Ribonuclease H"/>
    <property type="match status" value="1"/>
</dbReference>
<dbReference type="Proteomes" id="UP001610335">
    <property type="component" value="Unassembled WGS sequence"/>
</dbReference>
<dbReference type="SUPFAM" id="SSF53098">
    <property type="entry name" value="Ribonuclease H-like"/>
    <property type="match status" value="1"/>
</dbReference>
<dbReference type="EMBL" id="JBFXLS010000104">
    <property type="protein sequence ID" value="KAL2816178.1"/>
    <property type="molecule type" value="Genomic_DNA"/>
</dbReference>
<organism evidence="3 4">
    <name type="scientific">Aspergillus cavernicola</name>
    <dbReference type="NCBI Taxonomy" id="176166"/>
    <lineage>
        <taxon>Eukaryota</taxon>
        <taxon>Fungi</taxon>
        <taxon>Dikarya</taxon>
        <taxon>Ascomycota</taxon>
        <taxon>Pezizomycotina</taxon>
        <taxon>Eurotiomycetes</taxon>
        <taxon>Eurotiomycetidae</taxon>
        <taxon>Eurotiales</taxon>
        <taxon>Aspergillaceae</taxon>
        <taxon>Aspergillus</taxon>
        <taxon>Aspergillus subgen. Nidulantes</taxon>
    </lineage>
</organism>
<feature type="region of interest" description="Disordered" evidence="1">
    <location>
        <begin position="258"/>
        <end position="278"/>
    </location>
</feature>
<comment type="caution">
    <text evidence="3">The sequence shown here is derived from an EMBL/GenBank/DDBJ whole genome shotgun (WGS) entry which is preliminary data.</text>
</comment>
<proteinExistence type="predicted"/>
<evidence type="ECO:0000256" key="1">
    <source>
        <dbReference type="SAM" id="MobiDB-lite"/>
    </source>
</evidence>
<feature type="domain" description="3'-5' exonuclease" evidence="2">
    <location>
        <begin position="87"/>
        <end position="209"/>
    </location>
</feature>
<evidence type="ECO:0000259" key="2">
    <source>
        <dbReference type="Pfam" id="PF01612"/>
    </source>
</evidence>
<dbReference type="InterPro" id="IPR036397">
    <property type="entry name" value="RNaseH_sf"/>
</dbReference>
<name>A0ABR4HN92_9EURO</name>
<sequence length="278" mass="31830">MVKDFALINTLEALKSLVDWAARQDTWMGNSQPPLYINIEGEQLSQHGKISLMTVLVYPSEFLMRPNIVDIHLLGPAAFSTAGKLGKSLKDILESPQILKVFFDVRNDSDALYAHYGIQLQGVRDIQLMESARRLHTLEQRYLSGLSKYIAKTLFDKKEIDQWKLCKATGEALWNPRKGGSYIVFNARPLSDDIIKYYVGDVQYLPRLYFKYRCSTDRWSNLITEASQMRVCASQTADYQPDGPGRALSPWDAEQNQLLDEWDAPPPQTDYFSYDSDR</sequence>
<evidence type="ECO:0000313" key="3">
    <source>
        <dbReference type="EMBL" id="KAL2816178.1"/>
    </source>
</evidence>
<dbReference type="PANTHER" id="PTHR43040">
    <property type="entry name" value="RIBONUCLEASE D"/>
    <property type="match status" value="1"/>
</dbReference>
<keyword evidence="4" id="KW-1185">Reference proteome</keyword>
<accession>A0ABR4HN92</accession>